<name>A0A3P6TE63_CYLGO</name>
<dbReference type="EMBL" id="UYRV01017235">
    <property type="protein sequence ID" value="VDK62951.1"/>
    <property type="molecule type" value="Genomic_DNA"/>
</dbReference>
<protein>
    <submittedName>
        <fullName evidence="1">Uncharacterized protein</fullName>
    </submittedName>
</protein>
<organism evidence="1 2">
    <name type="scientific">Cylicostephanus goldi</name>
    <name type="common">Nematode worm</name>
    <dbReference type="NCBI Taxonomy" id="71465"/>
    <lineage>
        <taxon>Eukaryota</taxon>
        <taxon>Metazoa</taxon>
        <taxon>Ecdysozoa</taxon>
        <taxon>Nematoda</taxon>
        <taxon>Chromadorea</taxon>
        <taxon>Rhabditida</taxon>
        <taxon>Rhabditina</taxon>
        <taxon>Rhabditomorpha</taxon>
        <taxon>Strongyloidea</taxon>
        <taxon>Strongylidae</taxon>
        <taxon>Cylicostephanus</taxon>
    </lineage>
</organism>
<evidence type="ECO:0000313" key="2">
    <source>
        <dbReference type="Proteomes" id="UP000271889"/>
    </source>
</evidence>
<dbReference type="AlphaFoldDB" id="A0A3P6TE63"/>
<proteinExistence type="predicted"/>
<dbReference type="Proteomes" id="UP000271889">
    <property type="component" value="Unassembled WGS sequence"/>
</dbReference>
<keyword evidence="2" id="KW-1185">Reference proteome</keyword>
<gene>
    <name evidence="1" type="ORF">CGOC_LOCUS5602</name>
</gene>
<evidence type="ECO:0000313" key="1">
    <source>
        <dbReference type="EMBL" id="VDK62951.1"/>
    </source>
</evidence>
<reference evidence="1 2" key="1">
    <citation type="submission" date="2018-11" db="EMBL/GenBank/DDBJ databases">
        <authorList>
            <consortium name="Pathogen Informatics"/>
        </authorList>
    </citation>
    <scope>NUCLEOTIDE SEQUENCE [LARGE SCALE GENOMIC DNA]</scope>
</reference>
<sequence length="102" mass="11834">MFELDTEGLSRALVRTLIASLIPRFYDPRKENKAQKIREDRNISFLSGKFEERKKLREERMPDVTFTMAVQVGPPCHVDKRVYTCANMSKQELNQNLLGNSS</sequence>
<accession>A0A3P6TE63</accession>